<evidence type="ECO:0000313" key="5">
    <source>
        <dbReference type="Proteomes" id="UP000029264"/>
    </source>
</evidence>
<dbReference type="OrthoDB" id="8770705at2"/>
<dbReference type="RefSeq" id="WP_037445360.1">
    <property type="nucleotide sequence ID" value="NZ_JPEO01000021.1"/>
</dbReference>
<dbReference type="InterPro" id="IPR025722">
    <property type="entry name" value="TetR"/>
</dbReference>
<dbReference type="PRINTS" id="PR00455">
    <property type="entry name" value="HTHTETR"/>
</dbReference>
<dbReference type="AlphaFoldDB" id="A0A094JUT4"/>
<feature type="DNA-binding region" description="H-T-H motif" evidence="2">
    <location>
        <begin position="24"/>
        <end position="43"/>
    </location>
</feature>
<gene>
    <name evidence="4" type="ORF">HR45_17225</name>
</gene>
<dbReference type="Proteomes" id="UP000029264">
    <property type="component" value="Unassembled WGS sequence"/>
</dbReference>
<accession>A0A094JUT4</accession>
<dbReference type="InterPro" id="IPR009057">
    <property type="entry name" value="Homeodomain-like_sf"/>
</dbReference>
<feature type="domain" description="HTH tetR-type" evidence="3">
    <location>
        <begin position="1"/>
        <end position="61"/>
    </location>
</feature>
<dbReference type="STRING" id="1515746.HR45_17225"/>
<keyword evidence="5" id="KW-1185">Reference proteome</keyword>
<dbReference type="PROSITE" id="PS50977">
    <property type="entry name" value="HTH_TETR_2"/>
    <property type="match status" value="1"/>
</dbReference>
<evidence type="ECO:0000259" key="3">
    <source>
        <dbReference type="PROSITE" id="PS50977"/>
    </source>
</evidence>
<dbReference type="SUPFAM" id="SSF46689">
    <property type="entry name" value="Homeodomain-like"/>
    <property type="match status" value="1"/>
</dbReference>
<evidence type="ECO:0000313" key="4">
    <source>
        <dbReference type="EMBL" id="KFZ36246.1"/>
    </source>
</evidence>
<keyword evidence="1 2" id="KW-0238">DNA-binding</keyword>
<dbReference type="PANTHER" id="PTHR43479">
    <property type="entry name" value="ACREF/ENVCD OPERON REPRESSOR-RELATED"/>
    <property type="match status" value="1"/>
</dbReference>
<dbReference type="GO" id="GO:0003677">
    <property type="term" value="F:DNA binding"/>
    <property type="evidence" value="ECO:0007669"/>
    <property type="project" value="UniProtKB-UniRule"/>
</dbReference>
<sequence length="213" mass="24999">MKTRDRIIQASLQLFNEHGERSTTTNHIAAHLGMSPGNLYYHFRNKEDIILSIFQQYEQHLESAFQPYHDEALNIELLIKYFDAVFYALWQFRFVYTNLADILSRDEQLKARYLKVQTRLQDHVCKLLTQLCNDGFLKIESAHIPALADTVKMIVSFWISYQLTQTTMKSITKSAIYDGVLRLLMLFRAYATETSFETINRIEQHYLSLSQSN</sequence>
<organism evidence="4 5">
    <name type="scientific">Shewanella mangrovi</name>
    <dbReference type="NCBI Taxonomy" id="1515746"/>
    <lineage>
        <taxon>Bacteria</taxon>
        <taxon>Pseudomonadati</taxon>
        <taxon>Pseudomonadota</taxon>
        <taxon>Gammaproteobacteria</taxon>
        <taxon>Alteromonadales</taxon>
        <taxon>Shewanellaceae</taxon>
        <taxon>Shewanella</taxon>
    </lineage>
</organism>
<name>A0A094JUT4_9GAMM</name>
<dbReference type="EMBL" id="JPEO01000021">
    <property type="protein sequence ID" value="KFZ36246.1"/>
    <property type="molecule type" value="Genomic_DNA"/>
</dbReference>
<dbReference type="Gene3D" id="1.10.357.10">
    <property type="entry name" value="Tetracycline Repressor, domain 2"/>
    <property type="match status" value="1"/>
</dbReference>
<dbReference type="InterPro" id="IPR050624">
    <property type="entry name" value="HTH-type_Tx_Regulator"/>
</dbReference>
<dbReference type="Pfam" id="PF00440">
    <property type="entry name" value="TetR_N"/>
    <property type="match status" value="1"/>
</dbReference>
<dbReference type="PANTHER" id="PTHR43479:SF12">
    <property type="entry name" value="TRANSCRIPTIONAL REGULATORY PROTEIN"/>
    <property type="match status" value="1"/>
</dbReference>
<dbReference type="Pfam" id="PF13972">
    <property type="entry name" value="TetR"/>
    <property type="match status" value="1"/>
</dbReference>
<proteinExistence type="predicted"/>
<evidence type="ECO:0000256" key="1">
    <source>
        <dbReference type="ARBA" id="ARBA00023125"/>
    </source>
</evidence>
<evidence type="ECO:0000256" key="2">
    <source>
        <dbReference type="PROSITE-ProRule" id="PRU00335"/>
    </source>
</evidence>
<dbReference type="InterPro" id="IPR001647">
    <property type="entry name" value="HTH_TetR"/>
</dbReference>
<reference evidence="4 5" key="1">
    <citation type="submission" date="2014-06" db="EMBL/GenBank/DDBJ databases">
        <title>Shewanella sp. YQH10.</title>
        <authorList>
            <person name="Liu Y."/>
            <person name="Zeng R."/>
        </authorList>
    </citation>
    <scope>NUCLEOTIDE SEQUENCE [LARGE SCALE GENOMIC DNA]</scope>
    <source>
        <strain evidence="4 5">YQH10</strain>
    </source>
</reference>
<dbReference type="eggNOG" id="COG1309">
    <property type="taxonomic scope" value="Bacteria"/>
</dbReference>
<protein>
    <submittedName>
        <fullName evidence="4">TetR family transcriptional regulator</fullName>
    </submittedName>
</protein>
<comment type="caution">
    <text evidence="4">The sequence shown here is derived from an EMBL/GenBank/DDBJ whole genome shotgun (WGS) entry which is preliminary data.</text>
</comment>